<comment type="caution">
    <text evidence="1">The sequence shown here is derived from an EMBL/GenBank/DDBJ whole genome shotgun (WGS) entry which is preliminary data.</text>
</comment>
<dbReference type="EMBL" id="JAPESX010000287">
    <property type="protein sequence ID" value="KAJ8122115.1"/>
    <property type="molecule type" value="Genomic_DNA"/>
</dbReference>
<organism evidence="1 2">
    <name type="scientific">Nemania bipapillata</name>
    <dbReference type="NCBI Taxonomy" id="110536"/>
    <lineage>
        <taxon>Eukaryota</taxon>
        <taxon>Fungi</taxon>
        <taxon>Dikarya</taxon>
        <taxon>Ascomycota</taxon>
        <taxon>Pezizomycotina</taxon>
        <taxon>Sordariomycetes</taxon>
        <taxon>Xylariomycetidae</taxon>
        <taxon>Xylariales</taxon>
        <taxon>Xylariaceae</taxon>
        <taxon>Nemania</taxon>
    </lineage>
</organism>
<sequence>MSTEPAELNSNLPAPTTFITGHNTEGKAIIQAARPAKWAIFEDGAMGFNQIYTNPAPAELNGDADLQFHDDKIASGNLGLAVKGGTVCRMVDFSPEYVCMMHRTQSLDFGIVVEGEVDLVLDDGSSTRMSRGDIAVQRATMHSVSTITPP</sequence>
<proteinExistence type="predicted"/>
<accession>A0ACC2J3W5</accession>
<keyword evidence="2" id="KW-1185">Reference proteome</keyword>
<dbReference type="Proteomes" id="UP001153334">
    <property type="component" value="Unassembled WGS sequence"/>
</dbReference>
<evidence type="ECO:0000313" key="2">
    <source>
        <dbReference type="Proteomes" id="UP001153334"/>
    </source>
</evidence>
<evidence type="ECO:0000313" key="1">
    <source>
        <dbReference type="EMBL" id="KAJ8122115.1"/>
    </source>
</evidence>
<name>A0ACC2J3W5_9PEZI</name>
<reference evidence="1" key="1">
    <citation type="submission" date="2022-11" db="EMBL/GenBank/DDBJ databases">
        <title>Genome Sequence of Nemania bipapillata.</title>
        <authorList>
            <person name="Buettner E."/>
        </authorList>
    </citation>
    <scope>NUCLEOTIDE SEQUENCE</scope>
    <source>
        <strain evidence="1">CP14</strain>
    </source>
</reference>
<gene>
    <name evidence="1" type="ORF">ONZ43_g1605</name>
</gene>
<protein>
    <submittedName>
        <fullName evidence="1">Uncharacterized protein</fullName>
    </submittedName>
</protein>